<dbReference type="EMBL" id="JABWGV010000001">
    <property type="protein sequence ID" value="NVD43889.1"/>
    <property type="molecule type" value="Genomic_DNA"/>
</dbReference>
<dbReference type="AlphaFoldDB" id="A0A850H9Y9"/>
<gene>
    <name evidence="2" type="ORF">HUV48_02515</name>
</gene>
<keyword evidence="3" id="KW-1185">Reference proteome</keyword>
<evidence type="ECO:0000313" key="3">
    <source>
        <dbReference type="Proteomes" id="UP000561438"/>
    </source>
</evidence>
<accession>A0A850H9Y9</accession>
<organism evidence="2 3">
    <name type="scientific">Qipengyuania atrilutea</name>
    <dbReference type="NCBI Taxonomy" id="2744473"/>
    <lineage>
        <taxon>Bacteria</taxon>
        <taxon>Pseudomonadati</taxon>
        <taxon>Pseudomonadota</taxon>
        <taxon>Alphaproteobacteria</taxon>
        <taxon>Sphingomonadales</taxon>
        <taxon>Erythrobacteraceae</taxon>
        <taxon>Qipengyuania</taxon>
    </lineage>
</organism>
<evidence type="ECO:0000256" key="1">
    <source>
        <dbReference type="SAM" id="MobiDB-lite"/>
    </source>
</evidence>
<reference evidence="2 3" key="1">
    <citation type="submission" date="2020-06" db="EMBL/GenBank/DDBJ databases">
        <title>Altererythrobacter sp. HHU K3-1.</title>
        <authorList>
            <person name="Zhang D."/>
            <person name="Xue H."/>
        </authorList>
    </citation>
    <scope>NUCLEOTIDE SEQUENCE [LARGE SCALE GENOMIC DNA]</scope>
    <source>
        <strain evidence="2 3">HHU K3-1</strain>
    </source>
</reference>
<feature type="region of interest" description="Disordered" evidence="1">
    <location>
        <begin position="30"/>
        <end position="56"/>
    </location>
</feature>
<dbReference type="Proteomes" id="UP000561438">
    <property type="component" value="Unassembled WGS sequence"/>
</dbReference>
<comment type="caution">
    <text evidence="2">The sequence shown here is derived from an EMBL/GenBank/DDBJ whole genome shotgun (WGS) entry which is preliminary data.</text>
</comment>
<name>A0A850H9Y9_9SPHN</name>
<protein>
    <submittedName>
        <fullName evidence="2">Uncharacterized protein</fullName>
    </submittedName>
</protein>
<evidence type="ECO:0000313" key="2">
    <source>
        <dbReference type="EMBL" id="NVD43889.1"/>
    </source>
</evidence>
<dbReference type="RefSeq" id="WP_176266185.1">
    <property type="nucleotide sequence ID" value="NZ_JABWGV010000001.1"/>
</dbReference>
<sequence>MIVVFAIVVALLLVAAVLVLSMRLTERKSNEDLKKRTPDASAINADNGYATPGGSD</sequence>
<proteinExistence type="predicted"/>